<keyword evidence="3" id="KW-1185">Reference proteome</keyword>
<dbReference type="STRING" id="135826.KP77_07080"/>
<dbReference type="SUPFAM" id="SSF141868">
    <property type="entry name" value="EAL domain-like"/>
    <property type="match status" value="1"/>
</dbReference>
<dbReference type="PANTHER" id="PTHR33121">
    <property type="entry name" value="CYCLIC DI-GMP PHOSPHODIESTERASE PDEF"/>
    <property type="match status" value="1"/>
</dbReference>
<protein>
    <submittedName>
        <fullName evidence="2">EAL domain-containing protein</fullName>
    </submittedName>
</protein>
<dbReference type="InterPro" id="IPR035919">
    <property type="entry name" value="EAL_sf"/>
</dbReference>
<name>A0A0C2RPM1_9BACL</name>
<evidence type="ECO:0000313" key="2">
    <source>
        <dbReference type="EMBL" id="KIL52235.1"/>
    </source>
</evidence>
<gene>
    <name evidence="2" type="ORF">KP77_07080</name>
</gene>
<dbReference type="Pfam" id="PF00563">
    <property type="entry name" value="EAL"/>
    <property type="match status" value="1"/>
</dbReference>
<feature type="domain" description="EAL" evidence="1">
    <location>
        <begin position="1"/>
        <end position="141"/>
    </location>
</feature>
<reference evidence="2 3" key="1">
    <citation type="submission" date="2015-01" db="EMBL/GenBank/DDBJ databases">
        <title>Genome sequence of Jeotgalibacillus alimentarius.</title>
        <authorList>
            <person name="Goh K.M."/>
            <person name="Chan K.-G."/>
            <person name="Yaakop A.S."/>
            <person name="Ee R."/>
            <person name="Gan H.M."/>
            <person name="Chan C.S."/>
        </authorList>
    </citation>
    <scope>NUCLEOTIDE SEQUENCE [LARGE SCALE GENOMIC DNA]</scope>
    <source>
        <strain evidence="2 3">YKJ-13</strain>
    </source>
</reference>
<sequence length="141" mass="15850">MNPLFIGFLDNLNESCTRSSEIIFEISEAEKVLDLSSLRQIVDILKQKGYGIAIKDFGIEETSLKSVIDLEPDYVKLDKSISKGLFNSDKKQNEVKMMLEVCQQKKMKLILGDIEDEKDLAIAKMLGVHIGQGFLLGKPLE</sequence>
<dbReference type="EMBL" id="JXRQ01000014">
    <property type="protein sequence ID" value="KIL52235.1"/>
    <property type="molecule type" value="Genomic_DNA"/>
</dbReference>
<dbReference type="CDD" id="cd01948">
    <property type="entry name" value="EAL"/>
    <property type="match status" value="1"/>
</dbReference>
<dbReference type="GO" id="GO:0071111">
    <property type="term" value="F:cyclic-guanylate-specific phosphodiesterase activity"/>
    <property type="evidence" value="ECO:0007669"/>
    <property type="project" value="InterPro"/>
</dbReference>
<evidence type="ECO:0000313" key="3">
    <source>
        <dbReference type="Proteomes" id="UP000031950"/>
    </source>
</evidence>
<proteinExistence type="predicted"/>
<dbReference type="PANTHER" id="PTHR33121:SF76">
    <property type="entry name" value="SIGNALING PROTEIN"/>
    <property type="match status" value="1"/>
</dbReference>
<comment type="caution">
    <text evidence="2">The sequence shown here is derived from an EMBL/GenBank/DDBJ whole genome shotgun (WGS) entry which is preliminary data.</text>
</comment>
<organism evidence="2 3">
    <name type="scientific">Jeotgalibacillus alimentarius</name>
    <dbReference type="NCBI Taxonomy" id="135826"/>
    <lineage>
        <taxon>Bacteria</taxon>
        <taxon>Bacillati</taxon>
        <taxon>Bacillota</taxon>
        <taxon>Bacilli</taxon>
        <taxon>Bacillales</taxon>
        <taxon>Caryophanaceae</taxon>
        <taxon>Jeotgalibacillus</taxon>
    </lineage>
</organism>
<dbReference type="InterPro" id="IPR001633">
    <property type="entry name" value="EAL_dom"/>
</dbReference>
<accession>A0A0C2RPM1</accession>
<dbReference type="AlphaFoldDB" id="A0A0C2RPM1"/>
<dbReference type="Proteomes" id="UP000031950">
    <property type="component" value="Unassembled WGS sequence"/>
</dbReference>
<dbReference type="Gene3D" id="3.20.20.450">
    <property type="entry name" value="EAL domain"/>
    <property type="match status" value="1"/>
</dbReference>
<evidence type="ECO:0000259" key="1">
    <source>
        <dbReference type="PROSITE" id="PS50883"/>
    </source>
</evidence>
<dbReference type="InterPro" id="IPR050706">
    <property type="entry name" value="Cyclic-di-GMP_PDE-like"/>
</dbReference>
<dbReference type="PROSITE" id="PS50883">
    <property type="entry name" value="EAL"/>
    <property type="match status" value="1"/>
</dbReference>